<dbReference type="PANTHER" id="PTHR43808:SF32">
    <property type="entry name" value="ARGE_DAPE-RELATED DEACYLASE"/>
    <property type="match status" value="1"/>
</dbReference>
<dbReference type="InterPro" id="IPR011650">
    <property type="entry name" value="Peptidase_M20_dimer"/>
</dbReference>
<keyword evidence="5" id="KW-1185">Reference proteome</keyword>
<dbReference type="Proteomes" id="UP000321058">
    <property type="component" value="Unassembled WGS sequence"/>
</dbReference>
<dbReference type="InterPro" id="IPR002933">
    <property type="entry name" value="Peptidase_M20"/>
</dbReference>
<dbReference type="InterPro" id="IPR050072">
    <property type="entry name" value="Peptidase_M20A"/>
</dbReference>
<comment type="caution">
    <text evidence="4">The sequence shown here is derived from an EMBL/GenBank/DDBJ whole genome shotgun (WGS) entry which is preliminary data.</text>
</comment>
<proteinExistence type="predicted"/>
<evidence type="ECO:0000313" key="4">
    <source>
        <dbReference type="EMBL" id="GEP62085.1"/>
    </source>
</evidence>
<dbReference type="EMBL" id="BKAJ01000304">
    <property type="protein sequence ID" value="GEP62085.1"/>
    <property type="molecule type" value="Genomic_DNA"/>
</dbReference>
<reference evidence="4 5" key="1">
    <citation type="submission" date="2019-07" db="EMBL/GenBank/DDBJ databases">
        <title>Whole genome shotgun sequence of Reyranella soli NBRC 108950.</title>
        <authorList>
            <person name="Hosoyama A."/>
            <person name="Uohara A."/>
            <person name="Ohji S."/>
            <person name="Ichikawa N."/>
        </authorList>
    </citation>
    <scope>NUCLEOTIDE SEQUENCE [LARGE SCALE GENOMIC DNA]</scope>
    <source>
        <strain evidence="4 5">NBRC 108950</strain>
    </source>
</reference>
<evidence type="ECO:0000259" key="3">
    <source>
        <dbReference type="Pfam" id="PF07687"/>
    </source>
</evidence>
<dbReference type="GO" id="GO:0016787">
    <property type="term" value="F:hydrolase activity"/>
    <property type="evidence" value="ECO:0007669"/>
    <property type="project" value="UniProtKB-KW"/>
</dbReference>
<dbReference type="OrthoDB" id="9809784at2"/>
<keyword evidence="1" id="KW-0479">Metal-binding</keyword>
<name>A0A512NT05_9HYPH</name>
<dbReference type="InterPro" id="IPR036264">
    <property type="entry name" value="Bact_exopeptidase_dim_dom"/>
</dbReference>
<protein>
    <submittedName>
        <fullName evidence="4">Peptidase</fullName>
    </submittedName>
</protein>
<dbReference type="Gene3D" id="3.40.630.10">
    <property type="entry name" value="Zn peptidases"/>
    <property type="match status" value="2"/>
</dbReference>
<dbReference type="SUPFAM" id="SSF55031">
    <property type="entry name" value="Bacterial exopeptidase dimerisation domain"/>
    <property type="match status" value="1"/>
</dbReference>
<dbReference type="RefSeq" id="WP_147157350.1">
    <property type="nucleotide sequence ID" value="NZ_BKAJ01000304.1"/>
</dbReference>
<keyword evidence="2" id="KW-0378">Hydrolase</keyword>
<evidence type="ECO:0000256" key="1">
    <source>
        <dbReference type="ARBA" id="ARBA00022723"/>
    </source>
</evidence>
<dbReference type="Gene3D" id="3.30.70.360">
    <property type="match status" value="1"/>
</dbReference>
<organism evidence="4 5">
    <name type="scientific">Reyranella soli</name>
    <dbReference type="NCBI Taxonomy" id="1230389"/>
    <lineage>
        <taxon>Bacteria</taxon>
        <taxon>Pseudomonadati</taxon>
        <taxon>Pseudomonadota</taxon>
        <taxon>Alphaproteobacteria</taxon>
        <taxon>Hyphomicrobiales</taxon>
        <taxon>Reyranellaceae</taxon>
        <taxon>Reyranella</taxon>
    </lineage>
</organism>
<gene>
    <name evidence="4" type="ORF">RSO01_92510</name>
</gene>
<dbReference type="PANTHER" id="PTHR43808">
    <property type="entry name" value="ACETYLORNITHINE DEACETYLASE"/>
    <property type="match status" value="1"/>
</dbReference>
<dbReference type="Pfam" id="PF07687">
    <property type="entry name" value="M20_dimer"/>
    <property type="match status" value="1"/>
</dbReference>
<dbReference type="Pfam" id="PF01546">
    <property type="entry name" value="Peptidase_M20"/>
    <property type="match status" value="1"/>
</dbReference>
<dbReference type="AlphaFoldDB" id="A0A512NT05"/>
<sequence length="426" mass="45564">MSRDAELLALLEAERERQVDFLQRFARIDTANPPGDTRQAADLFRAFLDKEGIAHRTEAPKADNPNIIAGFEGGKGPGRHLVLNGHLDVFPVGDRAAWQRDPRSGDIADGRLHGRGTVDMKCGTTALLFAFACLHRLREELSGRVTLTVVSDEETGGKWGTAWLLENCASEVTGECVLNSEPSGLATVRFGEKCMLWLRFTIAVKGGHSAYPHTGGSANKVAAALIQDLLAIEKMVPDEPGTVRTTLDRPEVRAAAELSLGAGAAEVMRRVSVNVGTIQGGVKINMLPPQCVLEVDFRLPVGISRAAVLARVAEIAARHPGTRFEELLPGGPEANVSDPTHEMMGHLLRRAGALAGALLASPPQPIVSLGGTDTRFWRAKGVPAFVYGCSPAGMGGVDESVSLAEFHHVMKVHALAAWDYLTSARS</sequence>
<evidence type="ECO:0000313" key="5">
    <source>
        <dbReference type="Proteomes" id="UP000321058"/>
    </source>
</evidence>
<accession>A0A512NT05</accession>
<evidence type="ECO:0000256" key="2">
    <source>
        <dbReference type="ARBA" id="ARBA00022801"/>
    </source>
</evidence>
<dbReference type="SUPFAM" id="SSF53187">
    <property type="entry name" value="Zn-dependent exopeptidases"/>
    <property type="match status" value="1"/>
</dbReference>
<dbReference type="GO" id="GO:0046872">
    <property type="term" value="F:metal ion binding"/>
    <property type="evidence" value="ECO:0007669"/>
    <property type="project" value="UniProtKB-KW"/>
</dbReference>
<feature type="domain" description="Peptidase M20 dimerisation" evidence="3">
    <location>
        <begin position="191"/>
        <end position="319"/>
    </location>
</feature>